<dbReference type="GO" id="GO:0003677">
    <property type="term" value="F:DNA binding"/>
    <property type="evidence" value="ECO:0007669"/>
    <property type="project" value="UniProtKB-KW"/>
</dbReference>
<evidence type="ECO:0000256" key="3">
    <source>
        <dbReference type="ARBA" id="ARBA00023015"/>
    </source>
</evidence>
<dbReference type="AlphaFoldDB" id="A0A433XKR8"/>
<sequence length="457" mass="49036">MKDWIPGRTGRGGPRYLDIVNAMESDIASGVLPPGHRLLPHRDMAEQLGVSVGTVSKAYAEAIKRGLIAGEVGRGTFVLRSSNAMAQPSQPGGWRVNMALNAPPATGEDAVIAGALGEIMADPGLAGFLSYLPHQGRQEHRTAMSAFLNAHGMPTTPDSVFITHGAQHAISLALGMLARSGDTVLAESLTYSGMLALAGQTGYTLRGVLMDREGLLPAQLDRAFSETGARVLYAMPTLQTPTGAVMSDARRAEIVEIIERHDAYLIEDDAYGFLCDPPVAPLSSRIPERSFYVMSFAKCLSPGLRMGAMHVPSSFRDRCINAIRSTGWMATPIMAEVVTRLIQSGRLEDQIIRKRETARRRCAIARRVLGQRIMPRTDIPAFHVWMQMPAGRTTTAMVTQAAQAGVTIAAPLALHPFDPMSNGIRLCLGAPGTEAELEHALGVIATILDNVEAISLV</sequence>
<dbReference type="SUPFAM" id="SSF46785">
    <property type="entry name" value="Winged helix' DNA-binding domain"/>
    <property type="match status" value="1"/>
</dbReference>
<dbReference type="Gene3D" id="1.10.10.10">
    <property type="entry name" value="Winged helix-like DNA-binding domain superfamily/Winged helix DNA-binding domain"/>
    <property type="match status" value="1"/>
</dbReference>
<proteinExistence type="inferred from homology"/>
<keyword evidence="4" id="KW-0238">DNA-binding</keyword>
<dbReference type="InterPro" id="IPR051446">
    <property type="entry name" value="HTH_trans_reg/aminotransferase"/>
</dbReference>
<dbReference type="GO" id="GO:0003700">
    <property type="term" value="F:DNA-binding transcription factor activity"/>
    <property type="evidence" value="ECO:0007669"/>
    <property type="project" value="InterPro"/>
</dbReference>
<dbReference type="InterPro" id="IPR036390">
    <property type="entry name" value="WH_DNA-bd_sf"/>
</dbReference>
<dbReference type="PROSITE" id="PS50949">
    <property type="entry name" value="HTH_GNTR"/>
    <property type="match status" value="1"/>
</dbReference>
<dbReference type="EMBL" id="RZNJ01000001">
    <property type="protein sequence ID" value="RUT34669.1"/>
    <property type="molecule type" value="Genomic_DNA"/>
</dbReference>
<dbReference type="Gene3D" id="3.40.640.10">
    <property type="entry name" value="Type I PLP-dependent aspartate aminotransferase-like (Major domain)"/>
    <property type="match status" value="1"/>
</dbReference>
<dbReference type="OrthoDB" id="284307at2"/>
<dbReference type="PANTHER" id="PTHR46577:SF1">
    <property type="entry name" value="HTH-TYPE TRANSCRIPTIONAL REGULATORY PROTEIN GABR"/>
    <property type="match status" value="1"/>
</dbReference>
<keyword evidence="5" id="KW-0804">Transcription</keyword>
<evidence type="ECO:0000313" key="7">
    <source>
        <dbReference type="EMBL" id="RUT34669.1"/>
    </source>
</evidence>
<dbReference type="InterPro" id="IPR000524">
    <property type="entry name" value="Tscrpt_reg_HTH_GntR"/>
</dbReference>
<dbReference type="CDD" id="cd07377">
    <property type="entry name" value="WHTH_GntR"/>
    <property type="match status" value="1"/>
</dbReference>
<dbReference type="InterPro" id="IPR015421">
    <property type="entry name" value="PyrdxlP-dep_Trfase_major"/>
</dbReference>
<gene>
    <name evidence="7" type="ORF">EMQ25_01525</name>
</gene>
<reference evidence="7 8" key="1">
    <citation type="journal article" date="2016" name="Int. J. Syst. Evol. Microbiol.">
        <title>Arsenicitalea aurantiaca gen. nov., sp. nov., a new member of the family Hyphomicrobiaceae, isolated from high-arsenic sediment.</title>
        <authorList>
            <person name="Mu Y."/>
            <person name="Zhou L."/>
            <person name="Zeng X.C."/>
            <person name="Liu L."/>
            <person name="Pan Y."/>
            <person name="Chen X."/>
            <person name="Wang J."/>
            <person name="Li S."/>
            <person name="Li W.J."/>
            <person name="Wang Y."/>
        </authorList>
    </citation>
    <scope>NUCLEOTIDE SEQUENCE [LARGE SCALE GENOMIC DNA]</scope>
    <source>
        <strain evidence="7 8">42-50</strain>
    </source>
</reference>
<dbReference type="PANTHER" id="PTHR46577">
    <property type="entry name" value="HTH-TYPE TRANSCRIPTIONAL REGULATORY PROTEIN GABR"/>
    <property type="match status" value="1"/>
</dbReference>
<dbReference type="GO" id="GO:0008483">
    <property type="term" value="F:transaminase activity"/>
    <property type="evidence" value="ECO:0007669"/>
    <property type="project" value="UniProtKB-KW"/>
</dbReference>
<keyword evidence="7" id="KW-0032">Aminotransferase</keyword>
<organism evidence="7 8">
    <name type="scientific">Arsenicitalea aurantiaca</name>
    <dbReference type="NCBI Taxonomy" id="1783274"/>
    <lineage>
        <taxon>Bacteria</taxon>
        <taxon>Pseudomonadati</taxon>
        <taxon>Pseudomonadota</taxon>
        <taxon>Alphaproteobacteria</taxon>
        <taxon>Hyphomicrobiales</taxon>
        <taxon>Devosiaceae</taxon>
        <taxon>Arsenicitalea</taxon>
    </lineage>
</organism>
<evidence type="ECO:0000313" key="8">
    <source>
        <dbReference type="Proteomes" id="UP000281547"/>
    </source>
</evidence>
<evidence type="ECO:0000256" key="1">
    <source>
        <dbReference type="ARBA" id="ARBA00005384"/>
    </source>
</evidence>
<dbReference type="CDD" id="cd00609">
    <property type="entry name" value="AAT_like"/>
    <property type="match status" value="1"/>
</dbReference>
<dbReference type="InterPro" id="IPR004839">
    <property type="entry name" value="Aminotransferase_I/II_large"/>
</dbReference>
<evidence type="ECO:0000259" key="6">
    <source>
        <dbReference type="PROSITE" id="PS50949"/>
    </source>
</evidence>
<dbReference type="SMART" id="SM00345">
    <property type="entry name" value="HTH_GNTR"/>
    <property type="match status" value="1"/>
</dbReference>
<dbReference type="GO" id="GO:0030170">
    <property type="term" value="F:pyridoxal phosphate binding"/>
    <property type="evidence" value="ECO:0007669"/>
    <property type="project" value="InterPro"/>
</dbReference>
<evidence type="ECO:0000256" key="2">
    <source>
        <dbReference type="ARBA" id="ARBA00022898"/>
    </source>
</evidence>
<dbReference type="InterPro" id="IPR015422">
    <property type="entry name" value="PyrdxlP-dep_Trfase_small"/>
</dbReference>
<keyword evidence="8" id="KW-1185">Reference proteome</keyword>
<keyword evidence="3" id="KW-0805">Transcription regulation</keyword>
<dbReference type="InterPro" id="IPR036388">
    <property type="entry name" value="WH-like_DNA-bd_sf"/>
</dbReference>
<dbReference type="RefSeq" id="WP_127186788.1">
    <property type="nucleotide sequence ID" value="NZ_RZNJ01000001.1"/>
</dbReference>
<evidence type="ECO:0000256" key="4">
    <source>
        <dbReference type="ARBA" id="ARBA00023125"/>
    </source>
</evidence>
<name>A0A433XKR8_9HYPH</name>
<dbReference type="Proteomes" id="UP000281547">
    <property type="component" value="Unassembled WGS sequence"/>
</dbReference>
<comment type="caution">
    <text evidence="7">The sequence shown here is derived from an EMBL/GenBank/DDBJ whole genome shotgun (WGS) entry which is preliminary data.</text>
</comment>
<protein>
    <submittedName>
        <fullName evidence="7">PLP-dependent aminotransferase family protein</fullName>
    </submittedName>
</protein>
<feature type="domain" description="HTH gntR-type" evidence="6">
    <location>
        <begin position="13"/>
        <end position="81"/>
    </location>
</feature>
<comment type="similarity">
    <text evidence="1">In the C-terminal section; belongs to the class-I pyridoxal-phosphate-dependent aminotransferase family.</text>
</comment>
<dbReference type="InterPro" id="IPR015424">
    <property type="entry name" value="PyrdxlP-dep_Trfase"/>
</dbReference>
<dbReference type="SUPFAM" id="SSF53383">
    <property type="entry name" value="PLP-dependent transferases"/>
    <property type="match status" value="1"/>
</dbReference>
<dbReference type="Pfam" id="PF00392">
    <property type="entry name" value="GntR"/>
    <property type="match status" value="1"/>
</dbReference>
<evidence type="ECO:0000256" key="5">
    <source>
        <dbReference type="ARBA" id="ARBA00023163"/>
    </source>
</evidence>
<keyword evidence="7" id="KW-0808">Transferase</keyword>
<dbReference type="Gene3D" id="3.90.1150.10">
    <property type="entry name" value="Aspartate Aminotransferase, domain 1"/>
    <property type="match status" value="1"/>
</dbReference>
<keyword evidence="2" id="KW-0663">Pyridoxal phosphate</keyword>
<accession>A0A433XKR8</accession>
<dbReference type="Pfam" id="PF00155">
    <property type="entry name" value="Aminotran_1_2"/>
    <property type="match status" value="1"/>
</dbReference>